<dbReference type="PANTHER" id="PTHR24092:SF218">
    <property type="entry name" value="PHOSPHOLIPID-TRANSPORTING ATPASE"/>
    <property type="match status" value="1"/>
</dbReference>
<evidence type="ECO:0000256" key="9">
    <source>
        <dbReference type="ARBA" id="ARBA00022967"/>
    </source>
</evidence>
<dbReference type="InterPro" id="IPR023298">
    <property type="entry name" value="ATPase_P-typ_TM_dom_sf"/>
</dbReference>
<feature type="region of interest" description="Disordered" evidence="17">
    <location>
        <begin position="618"/>
        <end position="639"/>
    </location>
</feature>
<evidence type="ECO:0000256" key="16">
    <source>
        <dbReference type="RuleBase" id="RU362033"/>
    </source>
</evidence>
<evidence type="ECO:0000256" key="11">
    <source>
        <dbReference type="ARBA" id="ARBA00023136"/>
    </source>
</evidence>
<feature type="binding site" evidence="14">
    <location>
        <position position="770"/>
    </location>
    <ligand>
        <name>ATP</name>
        <dbReference type="ChEBI" id="CHEBI:30616"/>
    </ligand>
</feature>
<keyword evidence="7 14" id="KW-0067">ATP-binding</keyword>
<dbReference type="SUPFAM" id="SSF81653">
    <property type="entry name" value="Calcium ATPase, transduction domain A"/>
    <property type="match status" value="1"/>
</dbReference>
<keyword evidence="11 16" id="KW-0472">Membrane</keyword>
<dbReference type="GO" id="GO:0000287">
    <property type="term" value="F:magnesium ion binding"/>
    <property type="evidence" value="ECO:0007669"/>
    <property type="project" value="UniProtKB-UniRule"/>
</dbReference>
<feature type="binding site" evidence="14">
    <location>
        <position position="441"/>
    </location>
    <ligand>
        <name>ATP</name>
        <dbReference type="ChEBI" id="CHEBI:30616"/>
    </ligand>
</feature>
<dbReference type="Pfam" id="PF00122">
    <property type="entry name" value="E1-E2_ATPase"/>
    <property type="match status" value="1"/>
</dbReference>
<evidence type="ECO:0000256" key="6">
    <source>
        <dbReference type="ARBA" id="ARBA00022741"/>
    </source>
</evidence>
<feature type="binding site" evidence="14">
    <location>
        <position position="443"/>
    </location>
    <ligand>
        <name>ATP</name>
        <dbReference type="ChEBI" id="CHEBI:30616"/>
    </ligand>
</feature>
<dbReference type="Gene3D" id="3.40.1110.10">
    <property type="entry name" value="Calcium-transporting ATPase, cytoplasmic domain N"/>
    <property type="match status" value="1"/>
</dbReference>
<feature type="domain" description="P-type ATPase A" evidence="18">
    <location>
        <begin position="143"/>
        <end position="233"/>
    </location>
</feature>
<feature type="binding site" evidence="15">
    <location>
        <position position="930"/>
    </location>
    <ligand>
        <name>Mg(2+)</name>
        <dbReference type="ChEBI" id="CHEBI:18420"/>
    </ligand>
</feature>
<dbReference type="NCBIfam" id="TIGR01652">
    <property type="entry name" value="ATPase-Plipid"/>
    <property type="match status" value="2"/>
</dbReference>
<evidence type="ECO:0000256" key="7">
    <source>
        <dbReference type="ARBA" id="ARBA00022840"/>
    </source>
</evidence>
<feature type="domain" description="P-type ATPase N-terminal" evidence="19">
    <location>
        <begin position="45"/>
        <end position="88"/>
    </location>
</feature>
<dbReference type="PANTHER" id="PTHR24092">
    <property type="entry name" value="PROBABLE PHOSPHOLIPID-TRANSPORTING ATPASE"/>
    <property type="match status" value="1"/>
</dbReference>
<comment type="similarity">
    <text evidence="3 16">Belongs to the cation transport ATPase (P-type) (TC 3.A.3) family. Type IV subfamily.</text>
</comment>
<comment type="cofactor">
    <cofactor evidence="15">
        <name>Mg(2+)</name>
        <dbReference type="ChEBI" id="CHEBI:18420"/>
    </cofactor>
</comment>
<keyword evidence="5 15" id="KW-0479">Metal-binding</keyword>
<feature type="binding site" evidence="14">
    <location>
        <position position="590"/>
    </location>
    <ligand>
        <name>ATP</name>
        <dbReference type="ChEBI" id="CHEBI:30616"/>
    </ligand>
</feature>
<comment type="subcellular location">
    <subcellularLocation>
        <location evidence="2">Endomembrane system</location>
    </subcellularLocation>
    <subcellularLocation>
        <location evidence="1 16">Membrane</location>
        <topology evidence="1 16">Multi-pass membrane protein</topology>
    </subcellularLocation>
</comment>
<feature type="transmembrane region" description="Helical" evidence="16">
    <location>
        <begin position="1103"/>
        <end position="1121"/>
    </location>
</feature>
<feature type="binding site" evidence="15">
    <location>
        <position position="934"/>
    </location>
    <ligand>
        <name>Mg(2+)</name>
        <dbReference type="ChEBI" id="CHEBI:18420"/>
    </ligand>
</feature>
<feature type="binding site" evidence="14">
    <location>
        <position position="769"/>
    </location>
    <ligand>
        <name>ATP</name>
        <dbReference type="ChEBI" id="CHEBI:30616"/>
    </ligand>
</feature>
<accession>A0A7S0TB62</accession>
<dbReference type="SUPFAM" id="SSF81660">
    <property type="entry name" value="Metal cation-transporting ATPase, ATP-binding domain N"/>
    <property type="match status" value="1"/>
</dbReference>
<dbReference type="SFLD" id="SFLDS00003">
    <property type="entry name" value="Haloacid_Dehalogenase"/>
    <property type="match status" value="1"/>
</dbReference>
<feature type="binding site" evidence="15">
    <location>
        <position position="443"/>
    </location>
    <ligand>
        <name>Mg(2+)</name>
        <dbReference type="ChEBI" id="CHEBI:18420"/>
    </ligand>
</feature>
<dbReference type="InterPro" id="IPR023214">
    <property type="entry name" value="HAD_sf"/>
</dbReference>
<proteinExistence type="inferred from homology"/>
<dbReference type="PROSITE" id="PS00154">
    <property type="entry name" value="ATPASE_E1_E2"/>
    <property type="match status" value="1"/>
</dbReference>
<feature type="binding site" evidence="14">
    <location>
        <position position="768"/>
    </location>
    <ligand>
        <name>ATP</name>
        <dbReference type="ChEBI" id="CHEBI:30616"/>
    </ligand>
</feature>
<dbReference type="InterPro" id="IPR023299">
    <property type="entry name" value="ATPase_P-typ_cyto_dom_N"/>
</dbReference>
<dbReference type="InterPro" id="IPR044492">
    <property type="entry name" value="P_typ_ATPase_HD_dom"/>
</dbReference>
<feature type="binding site" evidence="14">
    <location>
        <position position="908"/>
    </location>
    <ligand>
        <name>ATP</name>
        <dbReference type="ChEBI" id="CHEBI:30616"/>
    </ligand>
</feature>
<feature type="binding site" evidence="14">
    <location>
        <position position="653"/>
    </location>
    <ligand>
        <name>ATP</name>
        <dbReference type="ChEBI" id="CHEBI:30616"/>
    </ligand>
</feature>
<dbReference type="GO" id="GO:0016887">
    <property type="term" value="F:ATP hydrolysis activity"/>
    <property type="evidence" value="ECO:0007669"/>
    <property type="project" value="InterPro"/>
</dbReference>
<feature type="binding site" evidence="14">
    <location>
        <position position="687"/>
    </location>
    <ligand>
        <name>ATP</name>
        <dbReference type="ChEBI" id="CHEBI:30616"/>
    </ligand>
</feature>
<feature type="binding site" evidence="14">
    <location>
        <position position="934"/>
    </location>
    <ligand>
        <name>ATP</name>
        <dbReference type="ChEBI" id="CHEBI:30616"/>
    </ligand>
</feature>
<dbReference type="AlphaFoldDB" id="A0A7S0TB62"/>
<dbReference type="InterPro" id="IPR036412">
    <property type="entry name" value="HAD-like_sf"/>
</dbReference>
<feature type="binding site" evidence="14">
    <location>
        <position position="546"/>
    </location>
    <ligand>
        <name>ATP</name>
        <dbReference type="ChEBI" id="CHEBI:30616"/>
    </ligand>
</feature>
<keyword evidence="9 16" id="KW-1278">Translocase</keyword>
<dbReference type="InterPro" id="IPR001757">
    <property type="entry name" value="P_typ_ATPase"/>
</dbReference>
<reference evidence="21" key="1">
    <citation type="submission" date="2021-01" db="EMBL/GenBank/DDBJ databases">
        <authorList>
            <person name="Corre E."/>
            <person name="Pelletier E."/>
            <person name="Niang G."/>
            <person name="Scheremetjew M."/>
            <person name="Finn R."/>
            <person name="Kale V."/>
            <person name="Holt S."/>
            <person name="Cochrane G."/>
            <person name="Meng A."/>
            <person name="Brown T."/>
            <person name="Cohen L."/>
        </authorList>
    </citation>
    <scope>NUCLEOTIDE SEQUENCE</scope>
    <source>
        <strain evidence="21">CCMP3189</strain>
    </source>
</reference>
<evidence type="ECO:0000256" key="8">
    <source>
        <dbReference type="ARBA" id="ARBA00022842"/>
    </source>
</evidence>
<dbReference type="GO" id="GO:0140326">
    <property type="term" value="F:ATPase-coupled intramembrane lipid transporter activity"/>
    <property type="evidence" value="ECO:0007669"/>
    <property type="project" value="UniProtKB-EC"/>
</dbReference>
<feature type="transmembrane region" description="Helical" evidence="16">
    <location>
        <begin position="1177"/>
        <end position="1193"/>
    </location>
</feature>
<dbReference type="Gene3D" id="3.40.50.1000">
    <property type="entry name" value="HAD superfamily/HAD-like"/>
    <property type="match status" value="1"/>
</dbReference>
<dbReference type="Gene3D" id="2.70.150.10">
    <property type="entry name" value="Calcium-transporting ATPase, cytoplasmic transduction domain A"/>
    <property type="match status" value="1"/>
</dbReference>
<evidence type="ECO:0000256" key="14">
    <source>
        <dbReference type="PIRSR" id="PIRSR606539-2"/>
    </source>
</evidence>
<feature type="active site" description="4-aspartylphosphate intermediate" evidence="13">
    <location>
        <position position="441"/>
    </location>
</feature>
<organism evidence="21">
    <name type="scientific">Chrysocystis fragilis</name>
    <dbReference type="NCBI Taxonomy" id="1411660"/>
    <lineage>
        <taxon>Eukaryota</taxon>
        <taxon>Sar</taxon>
        <taxon>Stramenopiles</taxon>
        <taxon>Ochrophyta</taxon>
        <taxon>Pelagophyceae</taxon>
        <taxon>Sarcinochrysidales</taxon>
        <taxon>Chrysocystaceae</taxon>
        <taxon>Chrysocystis</taxon>
    </lineage>
</organism>
<dbReference type="InterPro" id="IPR032630">
    <property type="entry name" value="P_typ_ATPase_c"/>
</dbReference>
<dbReference type="SFLD" id="SFLDF00027">
    <property type="entry name" value="p-type_atpase"/>
    <property type="match status" value="1"/>
</dbReference>
<dbReference type="SUPFAM" id="SSF81665">
    <property type="entry name" value="Calcium ATPase, transmembrane domain M"/>
    <property type="match status" value="1"/>
</dbReference>
<feature type="binding site" evidence="14">
    <location>
        <position position="442"/>
    </location>
    <ligand>
        <name>ATP</name>
        <dbReference type="ChEBI" id="CHEBI:30616"/>
    </ligand>
</feature>
<dbReference type="PRINTS" id="PR00119">
    <property type="entry name" value="CATATPASE"/>
</dbReference>
<evidence type="ECO:0000256" key="17">
    <source>
        <dbReference type="SAM" id="MobiDB-lite"/>
    </source>
</evidence>
<dbReference type="GO" id="GO:0045332">
    <property type="term" value="P:phospholipid translocation"/>
    <property type="evidence" value="ECO:0007669"/>
    <property type="project" value="TreeGrafter"/>
</dbReference>
<keyword evidence="8 15" id="KW-0460">Magnesium</keyword>
<evidence type="ECO:0000259" key="18">
    <source>
        <dbReference type="Pfam" id="PF00122"/>
    </source>
</evidence>
<feature type="transmembrane region" description="Helical" evidence="16">
    <location>
        <begin position="1020"/>
        <end position="1039"/>
    </location>
</feature>
<evidence type="ECO:0000256" key="10">
    <source>
        <dbReference type="ARBA" id="ARBA00022989"/>
    </source>
</evidence>
<dbReference type="NCBIfam" id="TIGR01494">
    <property type="entry name" value="ATPase_P-type"/>
    <property type="match status" value="1"/>
</dbReference>
<evidence type="ECO:0000259" key="20">
    <source>
        <dbReference type="Pfam" id="PF16212"/>
    </source>
</evidence>
<keyword evidence="10 16" id="KW-1133">Transmembrane helix</keyword>
<evidence type="ECO:0000313" key="21">
    <source>
        <dbReference type="EMBL" id="CAD8730509.1"/>
    </source>
</evidence>
<dbReference type="SFLD" id="SFLDG00002">
    <property type="entry name" value="C1.7:_P-type_atpase_like"/>
    <property type="match status" value="1"/>
</dbReference>
<name>A0A7S0TB62_9STRA</name>
<evidence type="ECO:0000256" key="4">
    <source>
        <dbReference type="ARBA" id="ARBA00022692"/>
    </source>
</evidence>
<dbReference type="SUPFAM" id="SSF56784">
    <property type="entry name" value="HAD-like"/>
    <property type="match status" value="1"/>
</dbReference>
<feature type="transmembrane region" description="Helical" evidence="16">
    <location>
        <begin position="992"/>
        <end position="1014"/>
    </location>
</feature>
<keyword evidence="4 16" id="KW-0812">Transmembrane</keyword>
<keyword evidence="6 14" id="KW-0547">Nucleotide-binding</keyword>
<dbReference type="Pfam" id="PF16209">
    <property type="entry name" value="PhoLip_ATPase_N"/>
    <property type="match status" value="1"/>
</dbReference>
<gene>
    <name evidence="21" type="ORF">CFRA1165_LOCUS198</name>
</gene>
<feature type="binding site" evidence="15">
    <location>
        <position position="441"/>
    </location>
    <ligand>
        <name>Mg(2+)</name>
        <dbReference type="ChEBI" id="CHEBI:18420"/>
    </ligand>
</feature>
<dbReference type="InterPro" id="IPR032631">
    <property type="entry name" value="P-type_ATPase_N"/>
</dbReference>
<comment type="catalytic activity">
    <reaction evidence="12 16">
        <text>ATP + H2O + phospholipidSide 1 = ADP + phosphate + phospholipidSide 2.</text>
        <dbReference type="EC" id="7.6.2.1"/>
    </reaction>
</comment>
<evidence type="ECO:0000256" key="2">
    <source>
        <dbReference type="ARBA" id="ARBA00004308"/>
    </source>
</evidence>
<feature type="binding site" evidence="14">
    <location>
        <position position="902"/>
    </location>
    <ligand>
        <name>ATP</name>
        <dbReference type="ChEBI" id="CHEBI:30616"/>
    </ligand>
</feature>
<evidence type="ECO:0000256" key="15">
    <source>
        <dbReference type="PIRSR" id="PIRSR606539-3"/>
    </source>
</evidence>
<dbReference type="InterPro" id="IPR008250">
    <property type="entry name" value="ATPase_P-typ_transduc_dom_A_sf"/>
</dbReference>
<feature type="domain" description="P-type ATPase C-terminal" evidence="20">
    <location>
        <begin position="956"/>
        <end position="1223"/>
    </location>
</feature>
<dbReference type="Pfam" id="PF16212">
    <property type="entry name" value="PhoLip_ATPase_C"/>
    <property type="match status" value="1"/>
</dbReference>
<feature type="transmembrane region" description="Helical" evidence="16">
    <location>
        <begin position="1200"/>
        <end position="1222"/>
    </location>
</feature>
<dbReference type="InterPro" id="IPR006539">
    <property type="entry name" value="P-type_ATPase_IV"/>
</dbReference>
<evidence type="ECO:0000256" key="1">
    <source>
        <dbReference type="ARBA" id="ARBA00004141"/>
    </source>
</evidence>
<dbReference type="EC" id="7.6.2.1" evidence="16"/>
<sequence>MRPVSEAVLEAADEKPEGVVEAAKAAGEAAPAGEARRVVIGAPSPFCDNTVTSSKYTLVSFFPVALFGQFRRFANLYFLLGGLLMFFGEQTNYFLSPYQSSTTLGPLAVVICISLLQEALTDLARHRADAEVNMRDTDVLNPEPKTVPQKTLRTGQIVRVENGEMIPADLVILATSTEANTCYIDTASIDGETSLKIRRAPLVEDSPAWMREAAPKDENKLHAAMATLKGTIECDPPNEKISRFNGTLKLDGTASSVPLGKDHVVLRGSSLHTDWMLGVAVYTGQETKLALNARTPPQKLSRIDKTCNRVVIAIFACQVCLALVTTVIGNRWEADEFDKLWYIAFRDNKAERRSPFIDARWPDLEATSEQTNFGWGFCTFLILYVNFIPLSLYVSLELCFQALTFFVNWDLAMYHKDTNTPALARSPTVTDLGQVEYVFSDKTGTLTRNEMKLRRLIVHGVTYAVPEGPNEEAVRAANQLELAPGQYSQRAVTDTDVEPVATLAKRAVTAGDDFAALILESLMLCNTVVVETKRNAIKYQAESPDEGALVDGATVAGYRLSARTEHVICGETRAVGGARRTWQILATNEFDNDRKRMSIFVREQFDEDHAVQRDVRPLMSDTPSTRGAPAFDGGAGSSEGATSLRGRVLLLCKGADNAMFKVAADKGNAGIDDMRLKLDDFAREGLRTLVFGYRVYSEDEWQAWYENHYQPASVALQDRDALLTRASHAAETELTIIGASAIEDKLQIGVPETIATLAEAGIKLWVLTGDKRETAIEIGKSCKLLRPGMPLAVLSSKASAPELESALLHLYEMSGAAKLFANDKQHQALVGARLDVLRSTADEDYGDCRVWTPQELEAAVANGAPKALVIDGEAMANLFGDPALEAIVFGVLSTCGSVIACRVTPKQKAQLVKLVHQHVSPTPVTLAIGDGANDVNMIMSAQVGVGISGHEGLQAVNASDFAIAQFRFLERLLLVHGRWGYRRVAILVLYSFYKNACLAITLFLFCFFTGYSGTSLFSDYFTALFNFFLFLSIFYTSIFDQDVSVDYIRAHPQLYASGRDNLDLNVALALQWIFVALVHALIIFLLPAYALQFGTGSRYDLGAYQPFGAVVSCGFICYMNIKVLFETRYFTTLLSGYGKKGGGVGIFASTWFAAGFNFLFFYFGLITASYVGDDTSFIFQLLPFWNVGNVVLAQPSTWAITFLVIAACGAVDLLLYASYLFFAPDPIAVSVERCRLGLDKDDDERPSAAAIGPADPAAG</sequence>
<dbReference type="InterPro" id="IPR059000">
    <property type="entry name" value="ATPase_P-type_domA"/>
</dbReference>
<dbReference type="EMBL" id="HBFH01000279">
    <property type="protein sequence ID" value="CAD8730509.1"/>
    <property type="molecule type" value="Transcribed_RNA"/>
</dbReference>
<evidence type="ECO:0000259" key="19">
    <source>
        <dbReference type="Pfam" id="PF16209"/>
    </source>
</evidence>
<evidence type="ECO:0000256" key="12">
    <source>
        <dbReference type="ARBA" id="ARBA00034036"/>
    </source>
</evidence>
<feature type="transmembrane region" description="Helical" evidence="16">
    <location>
        <begin position="1066"/>
        <end position="1091"/>
    </location>
</feature>
<protein>
    <recommendedName>
        <fullName evidence="16">Phospholipid-transporting ATPase</fullName>
        <ecNumber evidence="16">7.6.2.1</ecNumber>
    </recommendedName>
</protein>
<dbReference type="GO" id="GO:0005886">
    <property type="term" value="C:plasma membrane"/>
    <property type="evidence" value="ECO:0007669"/>
    <property type="project" value="TreeGrafter"/>
</dbReference>
<dbReference type="GO" id="GO:0005524">
    <property type="term" value="F:ATP binding"/>
    <property type="evidence" value="ECO:0007669"/>
    <property type="project" value="UniProtKB-UniRule"/>
</dbReference>
<feature type="transmembrane region" description="Helical" evidence="16">
    <location>
        <begin position="373"/>
        <end position="396"/>
    </location>
</feature>
<feature type="transmembrane region" description="Helical" evidence="16">
    <location>
        <begin position="310"/>
        <end position="332"/>
    </location>
</feature>
<dbReference type="InterPro" id="IPR018303">
    <property type="entry name" value="ATPase_P-typ_P_site"/>
</dbReference>
<feature type="binding site" evidence="14">
    <location>
        <position position="933"/>
    </location>
    <ligand>
        <name>ATP</name>
        <dbReference type="ChEBI" id="CHEBI:30616"/>
    </ligand>
</feature>
<evidence type="ECO:0000256" key="5">
    <source>
        <dbReference type="ARBA" id="ARBA00022723"/>
    </source>
</evidence>
<evidence type="ECO:0000256" key="3">
    <source>
        <dbReference type="ARBA" id="ARBA00008109"/>
    </source>
</evidence>
<evidence type="ECO:0000256" key="13">
    <source>
        <dbReference type="PIRSR" id="PIRSR606539-1"/>
    </source>
</evidence>
<feature type="transmembrane region" description="Helical" evidence="16">
    <location>
        <begin position="1142"/>
        <end position="1165"/>
    </location>
</feature>